<keyword evidence="7 10" id="KW-0106">Calcium</keyword>
<dbReference type="CDD" id="cd11304">
    <property type="entry name" value="Cadherin_repeat"/>
    <property type="match status" value="1"/>
</dbReference>
<evidence type="ECO:0000256" key="5">
    <source>
        <dbReference type="ARBA" id="ARBA00022729"/>
    </source>
</evidence>
<dbReference type="PANTHER" id="PTHR24027">
    <property type="entry name" value="CADHERIN-23"/>
    <property type="match status" value="1"/>
</dbReference>
<feature type="domain" description="Cadherin" evidence="11">
    <location>
        <begin position="2"/>
        <end position="50"/>
    </location>
</feature>
<dbReference type="EMBL" id="JAMKFB020000012">
    <property type="protein sequence ID" value="KAL0179091.1"/>
    <property type="molecule type" value="Genomic_DNA"/>
</dbReference>
<keyword evidence="8" id="KW-0472">Membrane</keyword>
<name>A0ABD0Q054_CIRMR</name>
<dbReference type="InterPro" id="IPR039808">
    <property type="entry name" value="Cadherin"/>
</dbReference>
<comment type="subcellular location">
    <subcellularLocation>
        <location evidence="1">Cell membrane</location>
    </subcellularLocation>
</comment>
<evidence type="ECO:0000256" key="2">
    <source>
        <dbReference type="ARBA" id="ARBA00022475"/>
    </source>
</evidence>
<evidence type="ECO:0000256" key="8">
    <source>
        <dbReference type="ARBA" id="ARBA00023136"/>
    </source>
</evidence>
<evidence type="ECO:0000256" key="6">
    <source>
        <dbReference type="ARBA" id="ARBA00022737"/>
    </source>
</evidence>
<reference evidence="12 13" key="1">
    <citation type="submission" date="2024-05" db="EMBL/GenBank/DDBJ databases">
        <title>Genome sequencing and assembly of Indian major carp, Cirrhinus mrigala (Hamilton, 1822).</title>
        <authorList>
            <person name="Mohindra V."/>
            <person name="Chowdhury L.M."/>
            <person name="Lal K."/>
            <person name="Jena J.K."/>
        </authorList>
    </citation>
    <scope>NUCLEOTIDE SEQUENCE [LARGE SCALE GENOMIC DNA]</scope>
    <source>
        <strain evidence="12">CM1030</strain>
        <tissue evidence="12">Blood</tissue>
    </source>
</reference>
<evidence type="ECO:0000256" key="10">
    <source>
        <dbReference type="PROSITE-ProRule" id="PRU00043"/>
    </source>
</evidence>
<dbReference type="Proteomes" id="UP001529510">
    <property type="component" value="Unassembled WGS sequence"/>
</dbReference>
<evidence type="ECO:0000256" key="7">
    <source>
        <dbReference type="ARBA" id="ARBA00022837"/>
    </source>
</evidence>
<evidence type="ECO:0000256" key="1">
    <source>
        <dbReference type="ARBA" id="ARBA00004236"/>
    </source>
</evidence>
<keyword evidence="3" id="KW-0165">Cleavage on pair of basic residues</keyword>
<dbReference type="GO" id="GO:0005509">
    <property type="term" value="F:calcium ion binding"/>
    <property type="evidence" value="ECO:0007669"/>
    <property type="project" value="UniProtKB-UniRule"/>
</dbReference>
<evidence type="ECO:0000313" key="13">
    <source>
        <dbReference type="Proteomes" id="UP001529510"/>
    </source>
</evidence>
<dbReference type="GO" id="GO:0005886">
    <property type="term" value="C:plasma membrane"/>
    <property type="evidence" value="ECO:0007669"/>
    <property type="project" value="UniProtKB-SubCell"/>
</dbReference>
<evidence type="ECO:0000259" key="11">
    <source>
        <dbReference type="PROSITE" id="PS50268"/>
    </source>
</evidence>
<dbReference type="InterPro" id="IPR002126">
    <property type="entry name" value="Cadherin-like_dom"/>
</dbReference>
<keyword evidence="9" id="KW-0325">Glycoprotein</keyword>
<dbReference type="AlphaFoldDB" id="A0ABD0Q054"/>
<evidence type="ECO:0000256" key="9">
    <source>
        <dbReference type="ARBA" id="ARBA00023180"/>
    </source>
</evidence>
<keyword evidence="5" id="KW-0732">Signal</keyword>
<sequence length="72" mass="8190">QLDYESKRLYSLRVQVTNTHIDRRFEQLGPFSDTATIRITVTDVDEPPVFIRALYIFEVDEDTPAGSSVGTV</sequence>
<dbReference type="PANTHER" id="PTHR24027:SF322">
    <property type="entry name" value="CADHERIN-6"/>
    <property type="match status" value="1"/>
</dbReference>
<feature type="non-terminal residue" evidence="12">
    <location>
        <position position="72"/>
    </location>
</feature>
<dbReference type="InterPro" id="IPR015919">
    <property type="entry name" value="Cadherin-like_sf"/>
</dbReference>
<comment type="caution">
    <text evidence="12">The sequence shown here is derived from an EMBL/GenBank/DDBJ whole genome shotgun (WGS) entry which is preliminary data.</text>
</comment>
<protein>
    <recommendedName>
        <fullName evidence="11">Cadherin domain-containing protein</fullName>
    </recommendedName>
</protein>
<feature type="non-terminal residue" evidence="12">
    <location>
        <position position="1"/>
    </location>
</feature>
<organism evidence="12 13">
    <name type="scientific">Cirrhinus mrigala</name>
    <name type="common">Mrigala</name>
    <dbReference type="NCBI Taxonomy" id="683832"/>
    <lineage>
        <taxon>Eukaryota</taxon>
        <taxon>Metazoa</taxon>
        <taxon>Chordata</taxon>
        <taxon>Craniata</taxon>
        <taxon>Vertebrata</taxon>
        <taxon>Euteleostomi</taxon>
        <taxon>Actinopterygii</taxon>
        <taxon>Neopterygii</taxon>
        <taxon>Teleostei</taxon>
        <taxon>Ostariophysi</taxon>
        <taxon>Cypriniformes</taxon>
        <taxon>Cyprinidae</taxon>
        <taxon>Labeoninae</taxon>
        <taxon>Labeonini</taxon>
        <taxon>Cirrhinus</taxon>
    </lineage>
</organism>
<evidence type="ECO:0000256" key="3">
    <source>
        <dbReference type="ARBA" id="ARBA00022685"/>
    </source>
</evidence>
<dbReference type="Gene3D" id="2.60.40.60">
    <property type="entry name" value="Cadherins"/>
    <property type="match status" value="1"/>
</dbReference>
<proteinExistence type="predicted"/>
<keyword evidence="13" id="KW-1185">Reference proteome</keyword>
<accession>A0ABD0Q054</accession>
<dbReference type="PROSITE" id="PS50268">
    <property type="entry name" value="CADHERIN_2"/>
    <property type="match status" value="1"/>
</dbReference>
<evidence type="ECO:0000256" key="4">
    <source>
        <dbReference type="ARBA" id="ARBA00022723"/>
    </source>
</evidence>
<dbReference type="SUPFAM" id="SSF49313">
    <property type="entry name" value="Cadherin-like"/>
    <property type="match status" value="2"/>
</dbReference>
<keyword evidence="2" id="KW-1003">Cell membrane</keyword>
<keyword evidence="6" id="KW-0677">Repeat</keyword>
<evidence type="ECO:0000313" key="12">
    <source>
        <dbReference type="EMBL" id="KAL0179091.1"/>
    </source>
</evidence>
<keyword evidence="4" id="KW-0479">Metal-binding</keyword>
<gene>
    <name evidence="12" type="ORF">M9458_024533</name>
</gene>